<dbReference type="Gene3D" id="2.30.130.100">
    <property type="match status" value="1"/>
</dbReference>
<accession>A0A6G5A0Z6</accession>
<dbReference type="AlphaFoldDB" id="A0A6G5A0Z6"/>
<name>A0A6G5A0Z6_RHIMP</name>
<sequence length="219" mass="24484">MSLACFRRPLVLLKTKVEGISPPVKIGVCDNGKCVPRDSKISPQKPIPGPPIDNNPDCNHMDDDIGEYVYQNCTFVCEEDQESYLNNMEKCVLQGQSQVTIPTSSQTRSAAFATGVCKEGQCISKDAVLPPNQGGPKPPRRSRDCQAWRNRRVNYWYRKCTFSCEGDEMVYLKGGEKCMLPKGQTSNSAKKDRRTRRKGICKNGICVLRNKKVPPHKAS</sequence>
<dbReference type="VEuPathDB" id="VectorBase:LOC119173947"/>
<reference evidence="1" key="1">
    <citation type="submission" date="2020-03" db="EMBL/GenBank/DDBJ databases">
        <title>A transcriptome and proteome of the tick Rhipicephalus microplus shaped by the genetic composition of its hosts and developmental stage.</title>
        <authorList>
            <person name="Garcia G.R."/>
            <person name="Ribeiro J.M.C."/>
            <person name="Maruyama S.R."/>
            <person name="Gardinasse L.G."/>
            <person name="Nelson K."/>
            <person name="Ferreira B.R."/>
            <person name="Andrade T.G."/>
            <person name="Santos I.K.F.M."/>
        </authorList>
    </citation>
    <scope>NUCLEOTIDE SEQUENCE</scope>
    <source>
        <strain evidence="1">NSGR</strain>
        <tissue evidence="1">Salivary glands</tissue>
    </source>
</reference>
<proteinExistence type="predicted"/>
<organism evidence="1">
    <name type="scientific">Rhipicephalus microplus</name>
    <name type="common">Cattle tick</name>
    <name type="synonym">Boophilus microplus</name>
    <dbReference type="NCBI Taxonomy" id="6941"/>
    <lineage>
        <taxon>Eukaryota</taxon>
        <taxon>Metazoa</taxon>
        <taxon>Ecdysozoa</taxon>
        <taxon>Arthropoda</taxon>
        <taxon>Chelicerata</taxon>
        <taxon>Arachnida</taxon>
        <taxon>Acari</taxon>
        <taxon>Parasitiformes</taxon>
        <taxon>Ixodida</taxon>
        <taxon>Ixodoidea</taxon>
        <taxon>Ixodidae</taxon>
        <taxon>Rhipicephalinae</taxon>
        <taxon>Rhipicephalus</taxon>
        <taxon>Boophilus</taxon>
    </lineage>
</organism>
<dbReference type="EMBL" id="GIKN01002176">
    <property type="protein sequence ID" value="NIE44449.1"/>
    <property type="molecule type" value="Transcribed_RNA"/>
</dbReference>
<protein>
    <submittedName>
        <fullName evidence="1">Putative mucin</fullName>
    </submittedName>
</protein>
<evidence type="ECO:0000313" key="1">
    <source>
        <dbReference type="EMBL" id="NIE44449.1"/>
    </source>
</evidence>